<evidence type="ECO:0000256" key="6">
    <source>
        <dbReference type="SAM" id="Phobius"/>
    </source>
</evidence>
<keyword evidence="3 6" id="KW-1133">Transmembrane helix</keyword>
<dbReference type="PANTHER" id="PTHR28293:SF1">
    <property type="entry name" value="NUCLEAR RIM PROTEIN 1"/>
    <property type="match status" value="1"/>
</dbReference>
<dbReference type="GO" id="GO:0007096">
    <property type="term" value="P:regulation of exit from mitosis"/>
    <property type="evidence" value="ECO:0007669"/>
    <property type="project" value="TreeGrafter"/>
</dbReference>
<comment type="subcellular location">
    <subcellularLocation>
        <location evidence="1">Endomembrane system</location>
        <topology evidence="1">Multi-pass membrane protein</topology>
    </subcellularLocation>
</comment>
<dbReference type="STRING" id="1231657.A0A1Y1ZM73"/>
<dbReference type="GO" id="GO:0012505">
    <property type="term" value="C:endomembrane system"/>
    <property type="evidence" value="ECO:0007669"/>
    <property type="project" value="UniProtKB-SubCell"/>
</dbReference>
<dbReference type="OrthoDB" id="3363151at2759"/>
<feature type="compositionally biased region" description="Polar residues" evidence="5">
    <location>
        <begin position="333"/>
        <end position="342"/>
    </location>
</feature>
<gene>
    <name evidence="7" type="ORF">BCR34DRAFT_673864</name>
</gene>
<dbReference type="InterPro" id="IPR018819">
    <property type="entry name" value="Nur1/Mug154"/>
</dbReference>
<comment type="caution">
    <text evidence="7">The sequence shown here is derived from an EMBL/GenBank/DDBJ whole genome shotgun (WGS) entry which is preliminary data.</text>
</comment>
<dbReference type="GO" id="GO:0043007">
    <property type="term" value="P:maintenance of rDNA"/>
    <property type="evidence" value="ECO:0007669"/>
    <property type="project" value="TreeGrafter"/>
</dbReference>
<name>A0A1Y1ZM73_9PLEO</name>
<protein>
    <recommendedName>
        <fullName evidence="9">Nuclear rim protein 1</fullName>
    </recommendedName>
</protein>
<feature type="compositionally biased region" description="Basic and acidic residues" evidence="5">
    <location>
        <begin position="429"/>
        <end position="452"/>
    </location>
</feature>
<dbReference type="PANTHER" id="PTHR28293">
    <property type="entry name" value="NUCLEAR RIM PROTEIN 1"/>
    <property type="match status" value="1"/>
</dbReference>
<keyword evidence="8" id="KW-1185">Reference proteome</keyword>
<proteinExistence type="predicted"/>
<keyword evidence="2 6" id="KW-0812">Transmembrane</keyword>
<accession>A0A1Y1ZM73</accession>
<evidence type="ECO:0000313" key="8">
    <source>
        <dbReference type="Proteomes" id="UP000193144"/>
    </source>
</evidence>
<evidence type="ECO:0000313" key="7">
    <source>
        <dbReference type="EMBL" id="ORY11326.1"/>
    </source>
</evidence>
<dbReference type="AlphaFoldDB" id="A0A1Y1ZM73"/>
<evidence type="ECO:0000256" key="5">
    <source>
        <dbReference type="SAM" id="MobiDB-lite"/>
    </source>
</evidence>
<evidence type="ECO:0000256" key="2">
    <source>
        <dbReference type="ARBA" id="ARBA00022692"/>
    </source>
</evidence>
<organism evidence="7 8">
    <name type="scientific">Clohesyomyces aquaticus</name>
    <dbReference type="NCBI Taxonomy" id="1231657"/>
    <lineage>
        <taxon>Eukaryota</taxon>
        <taxon>Fungi</taxon>
        <taxon>Dikarya</taxon>
        <taxon>Ascomycota</taxon>
        <taxon>Pezizomycotina</taxon>
        <taxon>Dothideomycetes</taxon>
        <taxon>Pleosporomycetidae</taxon>
        <taxon>Pleosporales</taxon>
        <taxon>Lindgomycetaceae</taxon>
        <taxon>Clohesyomyces</taxon>
    </lineage>
</organism>
<evidence type="ECO:0000256" key="1">
    <source>
        <dbReference type="ARBA" id="ARBA00004127"/>
    </source>
</evidence>
<evidence type="ECO:0000256" key="3">
    <source>
        <dbReference type="ARBA" id="ARBA00022989"/>
    </source>
</evidence>
<evidence type="ECO:0008006" key="9">
    <source>
        <dbReference type="Google" id="ProtNLM"/>
    </source>
</evidence>
<dbReference type="EMBL" id="MCFA01000062">
    <property type="protein sequence ID" value="ORY11326.1"/>
    <property type="molecule type" value="Genomic_DNA"/>
</dbReference>
<feature type="compositionally biased region" description="Polar residues" evidence="5">
    <location>
        <begin position="349"/>
        <end position="358"/>
    </location>
</feature>
<dbReference type="Proteomes" id="UP000193144">
    <property type="component" value="Unassembled WGS sequence"/>
</dbReference>
<feature type="transmembrane region" description="Helical" evidence="6">
    <location>
        <begin position="179"/>
        <end position="197"/>
    </location>
</feature>
<keyword evidence="4 6" id="KW-0472">Membrane</keyword>
<feature type="transmembrane region" description="Helical" evidence="6">
    <location>
        <begin position="209"/>
        <end position="229"/>
    </location>
</feature>
<dbReference type="Pfam" id="PF10332">
    <property type="entry name" value="DUF2418"/>
    <property type="match status" value="1"/>
</dbReference>
<reference evidence="7 8" key="1">
    <citation type="submission" date="2016-07" db="EMBL/GenBank/DDBJ databases">
        <title>Pervasive Adenine N6-methylation of Active Genes in Fungi.</title>
        <authorList>
            <consortium name="DOE Joint Genome Institute"/>
            <person name="Mondo S.J."/>
            <person name="Dannebaum R.O."/>
            <person name="Kuo R.C."/>
            <person name="Labutti K."/>
            <person name="Haridas S."/>
            <person name="Kuo A."/>
            <person name="Salamov A."/>
            <person name="Ahrendt S.R."/>
            <person name="Lipzen A."/>
            <person name="Sullivan W."/>
            <person name="Andreopoulos W.B."/>
            <person name="Clum A."/>
            <person name="Lindquist E."/>
            <person name="Daum C."/>
            <person name="Ramamoorthy G.K."/>
            <person name="Gryganskyi A."/>
            <person name="Culley D."/>
            <person name="Magnuson J.K."/>
            <person name="James T.Y."/>
            <person name="O'Malley M.A."/>
            <person name="Stajich J.E."/>
            <person name="Spatafora J.W."/>
            <person name="Visel A."/>
            <person name="Grigoriev I.V."/>
        </authorList>
    </citation>
    <scope>NUCLEOTIDE SEQUENCE [LARGE SCALE GENOMIC DNA]</scope>
    <source>
        <strain evidence="7 8">CBS 115471</strain>
    </source>
</reference>
<sequence>MPRLVRKEPLIDRLKAYLDPWDWLMWASEELNSNDWDDFAKSYASGLGLSMNILYMIARANAGPSKNKTDDVFGDYQRKGAGWFAWFMGIVVFSLTTLSFLNAFYTFYRKRHYRLFEQSIETNVSTPSAQRVRVDSSPSTSSPLRFLQNIIASSSAEARAHPDASRDVWEVAVWDPNPLCLHIFCLFSPLHVVLYYFNLPVAPLDPQPSIKVFTTVIIGAILSLQMLYLRSSFLQQAKDAAIIQREVLHEYDNKFVHPILQKPCRDVAIQTIPKRRTVDSGTGPTDLVSDVRVWTPTTVINRGFRTHPNQAYASQYDPDNLSAQPNPRPLASRANTNTQTPSLRPGLQNAYTSSSTATGADFSSPIRQSTTPGPNPFRNPPSAFRQPSQIGRGGDGGSLGVYSHAQSPLRKAASAGYLREVGAREVGAREVGAREERGRERESLGGVGERRSGSPLKRMSTPGGVGGSATPGTFERGLDRGFGGLGGGRRESGRF</sequence>
<feature type="region of interest" description="Disordered" evidence="5">
    <location>
        <begin position="305"/>
        <end position="403"/>
    </location>
</feature>
<feature type="region of interest" description="Disordered" evidence="5">
    <location>
        <begin position="429"/>
        <end position="495"/>
    </location>
</feature>
<evidence type="ECO:0000256" key="4">
    <source>
        <dbReference type="ARBA" id="ARBA00023136"/>
    </source>
</evidence>
<feature type="transmembrane region" description="Helical" evidence="6">
    <location>
        <begin position="83"/>
        <end position="108"/>
    </location>
</feature>